<dbReference type="AlphaFoldDB" id="A0A1A9BCV3"/>
<protein>
    <recommendedName>
        <fullName evidence="3">Secreted protein</fullName>
    </recommendedName>
</protein>
<dbReference type="Pfam" id="PF18143">
    <property type="entry name" value="HAD_SAK_2"/>
    <property type="match status" value="1"/>
</dbReference>
<gene>
    <name evidence="1" type="ORF">GA0070622_3852</name>
</gene>
<dbReference type="STRING" id="946078.GA0070622_3852"/>
<evidence type="ECO:0008006" key="3">
    <source>
        <dbReference type="Google" id="ProtNLM"/>
    </source>
</evidence>
<dbReference type="Proteomes" id="UP000199558">
    <property type="component" value="Unassembled WGS sequence"/>
</dbReference>
<reference evidence="2" key="1">
    <citation type="submission" date="2016-06" db="EMBL/GenBank/DDBJ databases">
        <authorList>
            <person name="Varghese N."/>
            <person name="Submissions Spin"/>
        </authorList>
    </citation>
    <scope>NUCLEOTIDE SEQUENCE [LARGE SCALE GENOMIC DNA]</scope>
    <source>
        <strain evidence="2">DSM 45794</strain>
    </source>
</reference>
<keyword evidence="2" id="KW-1185">Reference proteome</keyword>
<name>A0A1A9BCV3_9ACTN</name>
<evidence type="ECO:0000313" key="2">
    <source>
        <dbReference type="Proteomes" id="UP000199558"/>
    </source>
</evidence>
<accession>A0A1A9BCV3</accession>
<proteinExistence type="predicted"/>
<sequence>MDPGRCLLFLDVDGTLIPFADRPGDRPLTPTGPDHGNPLLHRLDPDDGDRLTALGCRLVWATTWLDDANEVLAHRLGLPALPVVTWPDDDEQPVGGPHWKTTHLVRWAAGRPFVWLDDEITDADRRWIARHHRARALAHRVDPSTGLTETDLAVVRRWLDAPGPVA</sequence>
<dbReference type="RefSeq" id="WP_091574759.1">
    <property type="nucleotide sequence ID" value="NZ_FLRH01000003.1"/>
</dbReference>
<evidence type="ECO:0000313" key="1">
    <source>
        <dbReference type="EMBL" id="SBT66824.1"/>
    </source>
</evidence>
<organism evidence="1 2">
    <name type="scientific">Micromonospora sediminicola</name>
    <dbReference type="NCBI Taxonomy" id="946078"/>
    <lineage>
        <taxon>Bacteria</taxon>
        <taxon>Bacillati</taxon>
        <taxon>Actinomycetota</taxon>
        <taxon>Actinomycetes</taxon>
        <taxon>Micromonosporales</taxon>
        <taxon>Micromonosporaceae</taxon>
        <taxon>Micromonospora</taxon>
    </lineage>
</organism>
<dbReference type="OrthoDB" id="5124141at2"/>
<dbReference type="EMBL" id="FLRH01000003">
    <property type="protein sequence ID" value="SBT66824.1"/>
    <property type="molecule type" value="Genomic_DNA"/>
</dbReference>